<dbReference type="CDD" id="cd11837">
    <property type="entry name" value="SH3_Intersectin_2"/>
    <property type="match status" value="1"/>
</dbReference>
<keyword evidence="2" id="KW-0106">Calcium</keyword>
<feature type="region of interest" description="Disordered" evidence="5">
    <location>
        <begin position="570"/>
        <end position="601"/>
    </location>
</feature>
<feature type="region of interest" description="Disordered" evidence="5">
    <location>
        <begin position="191"/>
        <end position="215"/>
    </location>
</feature>
<feature type="region of interest" description="Disordered" evidence="5">
    <location>
        <begin position="355"/>
        <end position="387"/>
    </location>
</feature>
<evidence type="ECO:0000256" key="5">
    <source>
        <dbReference type="SAM" id="MobiDB-lite"/>
    </source>
</evidence>
<dbReference type="GO" id="GO:0005509">
    <property type="term" value="F:calcium ion binding"/>
    <property type="evidence" value="ECO:0007669"/>
    <property type="project" value="InterPro"/>
</dbReference>
<dbReference type="CDD" id="cd00052">
    <property type="entry name" value="EH"/>
    <property type="match status" value="2"/>
</dbReference>
<dbReference type="AlphaFoldDB" id="V9IM92"/>
<evidence type="ECO:0000256" key="3">
    <source>
        <dbReference type="PROSITE-ProRule" id="PRU00192"/>
    </source>
</evidence>
<dbReference type="InterPro" id="IPR011992">
    <property type="entry name" value="EF-hand-dom_pair"/>
</dbReference>
<dbReference type="InterPro" id="IPR001452">
    <property type="entry name" value="SH3_domain"/>
</dbReference>
<dbReference type="Gene3D" id="2.30.30.40">
    <property type="entry name" value="SH3 Domains"/>
    <property type="match status" value="3"/>
</dbReference>
<dbReference type="GO" id="GO:0097708">
    <property type="term" value="C:intracellular vesicle"/>
    <property type="evidence" value="ECO:0007669"/>
    <property type="project" value="TreeGrafter"/>
</dbReference>
<gene>
    <name evidence="9" type="ORF">ACCB14483</name>
</gene>
<proteinExistence type="evidence at transcript level"/>
<feature type="domain" description="SH3" evidence="6">
    <location>
        <begin position="1030"/>
        <end position="1088"/>
    </location>
</feature>
<dbReference type="PANTHER" id="PTHR11216:SF170">
    <property type="entry name" value="DYNAMIN ASSOCIATED PROTEIN 160, ISOFORM D"/>
    <property type="match status" value="1"/>
</dbReference>
<feature type="domain" description="SH3" evidence="6">
    <location>
        <begin position="962"/>
        <end position="1021"/>
    </location>
</feature>
<dbReference type="InterPro" id="IPR002048">
    <property type="entry name" value="EF_hand_dom"/>
</dbReference>
<feature type="domain" description="EF-hand" evidence="8">
    <location>
        <begin position="429"/>
        <end position="464"/>
    </location>
</feature>
<protein>
    <submittedName>
        <fullName evidence="9">Intersectin-2</fullName>
    </submittedName>
</protein>
<keyword evidence="4" id="KW-0175">Coiled coil</keyword>
<sequence>MATPQTPGMDPWTIQPRERARYREQFDSLKPINGIVTGEQAKEFLLKSQLPPVILGQIWALSDTDSDGKMDINEFSIACKLINLKLRGFEIPKTLPSTLIQSIKSFSANDTNITNLTNGAANIPSQNNVASLVNLSGPSQVPVQPLIGGMSIGSVPRPLIAPPPANGPLPGHIIRPVSPMTLPGIVPSTSTTTTTTITTTSSGGPPQRPAPPTNIGANFSPVISGPPPKPAPPSFPNSPVAAGISPVKVPSVSATTVVPSVQSVQSMNASAIGIPTVASIAPLNTNPTPIAAFGMGQTMPIQSLCTAIVVPITSGSMVPSIASISSVVGLPLVSATTTSGTLVNGVIAQTPVSTSTPLSTIARPPSIDRVGSVDSQHSQHSVGSPQSVEWAVPHQTKLKYTQLFNTWDRTRSGFLSGPQARNIMVQSQLPQQVLAQIWALADMDSDGRLSCDEFVLAMHLCDIAKIGEKIPNTLPTELIPPAFRRQRQSSLTLSQSGTENVDPSAGMPQTSFEDKRKENFEKGQAELERRRKALLEIQRKEQEERERKEREEAEKQEKIRLEQERRRQAEIEKQMQRQKEIEQEKEEQRKRAQEQREAARKEMERQRQLEWEKQKSQELQAQRQKEQDVLLKLKAKNQTLTIELGTLNDKVKELSQKICDTRVGVSSVKSTIDGMRSTRDAQLQEMAALKNKLREQNQRLLALSQEKARIEAKNKLNTAIESAGQEAIKMAFDNKQITLKQMKDKIADLQQQIDAKMADIENNNGQLQDIKTQLETLITDCKNLYVTFEDKKLKVLELRASNDTGAGTDYTTSAWGDSAWNDTSATINDSAWPVNDTTTINTVEETTPGIMKYRALYEFVARNQDEISFQPGDIILVPPVQNAEPGWMAGEIRGHTGWFPESYVEPIDTGTSNDNAFIQQDSVEKRTLEGIAEVPENVSDAGSLDEPPPVEPLIPTLGLGTICDIQVTTLYYYRPTMDQHLPFEKGDIIKVDEQQGDWWHGISNSGIKGWFPKSYVKEIVANQNTTIVDGLNEYYVALYPYVSTETGDLTFNQGEVILVTKKEGDWWTGNIGDRNGIFPANYVEKCDVPDQGASVITNISETTTITTTIEDTTTNNHEIATSVNQTILQTEKTAEQLEDERAAAEDRAELPDFTAMAAQQYYKRGRKPEIVQVIAPYEATSSEQLDLQKDS</sequence>
<dbReference type="Pfam" id="PF12763">
    <property type="entry name" value="EH"/>
    <property type="match status" value="2"/>
</dbReference>
<feature type="compositionally biased region" description="Polar residues" evidence="5">
    <location>
        <begin position="497"/>
        <end position="511"/>
    </location>
</feature>
<keyword evidence="1 3" id="KW-0728">SH3 domain</keyword>
<evidence type="ECO:0000256" key="2">
    <source>
        <dbReference type="ARBA" id="ARBA00022837"/>
    </source>
</evidence>
<dbReference type="EMBL" id="JR053262">
    <property type="protein sequence ID" value="AEY61892.1"/>
    <property type="molecule type" value="mRNA"/>
</dbReference>
<name>V9IM92_APICE</name>
<dbReference type="GO" id="GO:0042734">
    <property type="term" value="C:presynaptic membrane"/>
    <property type="evidence" value="ECO:0007669"/>
    <property type="project" value="TreeGrafter"/>
</dbReference>
<dbReference type="GO" id="GO:0060090">
    <property type="term" value="F:molecular adaptor activity"/>
    <property type="evidence" value="ECO:0007669"/>
    <property type="project" value="TreeGrafter"/>
</dbReference>
<feature type="region of interest" description="Disordered" evidence="5">
    <location>
        <begin position="486"/>
        <end position="518"/>
    </location>
</feature>
<dbReference type="SMART" id="SM00027">
    <property type="entry name" value="EH"/>
    <property type="match status" value="2"/>
</dbReference>
<dbReference type="GO" id="GO:0150007">
    <property type="term" value="P:clathrin-dependent synaptic vesicle endocytosis"/>
    <property type="evidence" value="ECO:0007669"/>
    <property type="project" value="TreeGrafter"/>
</dbReference>
<feature type="domain" description="EF-hand" evidence="8">
    <location>
        <begin position="50"/>
        <end position="85"/>
    </location>
</feature>
<dbReference type="PROSITE" id="PS50222">
    <property type="entry name" value="EF_HAND_2"/>
    <property type="match status" value="2"/>
</dbReference>
<evidence type="ECO:0000256" key="1">
    <source>
        <dbReference type="ARBA" id="ARBA00022443"/>
    </source>
</evidence>
<dbReference type="Pfam" id="PF14604">
    <property type="entry name" value="SH3_9"/>
    <property type="match status" value="1"/>
</dbReference>
<dbReference type="PRINTS" id="PR00452">
    <property type="entry name" value="SH3DOMAIN"/>
</dbReference>
<evidence type="ECO:0000259" key="8">
    <source>
        <dbReference type="PROSITE" id="PS50222"/>
    </source>
</evidence>
<accession>V9IM92</accession>
<dbReference type="Pfam" id="PF07653">
    <property type="entry name" value="SH3_2"/>
    <property type="match status" value="1"/>
</dbReference>
<feature type="domain" description="SH3" evidence="6">
    <location>
        <begin position="848"/>
        <end position="909"/>
    </location>
</feature>
<dbReference type="InterPro" id="IPR000261">
    <property type="entry name" value="EH_dom"/>
</dbReference>
<dbReference type="Gene3D" id="1.10.238.10">
    <property type="entry name" value="EF-hand"/>
    <property type="match status" value="2"/>
</dbReference>
<dbReference type="PROSITE" id="PS50002">
    <property type="entry name" value="SH3"/>
    <property type="match status" value="3"/>
</dbReference>
<organism evidence="9">
    <name type="scientific">Apis cerana</name>
    <name type="common">Indian honeybee</name>
    <dbReference type="NCBI Taxonomy" id="7461"/>
    <lineage>
        <taxon>Eukaryota</taxon>
        <taxon>Metazoa</taxon>
        <taxon>Ecdysozoa</taxon>
        <taxon>Arthropoda</taxon>
        <taxon>Hexapoda</taxon>
        <taxon>Insecta</taxon>
        <taxon>Pterygota</taxon>
        <taxon>Neoptera</taxon>
        <taxon>Endopterygota</taxon>
        <taxon>Hymenoptera</taxon>
        <taxon>Apocrita</taxon>
        <taxon>Aculeata</taxon>
        <taxon>Apoidea</taxon>
        <taxon>Anthophila</taxon>
        <taxon>Apidae</taxon>
        <taxon>Apis</taxon>
    </lineage>
</organism>
<dbReference type="SUPFAM" id="SSF47473">
    <property type="entry name" value="EF-hand"/>
    <property type="match status" value="2"/>
</dbReference>
<dbReference type="CDD" id="cd11836">
    <property type="entry name" value="SH3_Intersectin_1"/>
    <property type="match status" value="1"/>
</dbReference>
<dbReference type="PROSITE" id="PS00018">
    <property type="entry name" value="EF_HAND_1"/>
    <property type="match status" value="2"/>
</dbReference>
<dbReference type="FunFam" id="1.10.238.10:FF:000055">
    <property type="entry name" value="Intersectin-1 isoform 1"/>
    <property type="match status" value="1"/>
</dbReference>
<evidence type="ECO:0000256" key="4">
    <source>
        <dbReference type="SAM" id="Coils"/>
    </source>
</evidence>
<feature type="domain" description="EH" evidence="7">
    <location>
        <begin position="396"/>
        <end position="485"/>
    </location>
</feature>
<evidence type="ECO:0000259" key="7">
    <source>
        <dbReference type="PROSITE" id="PS50031"/>
    </source>
</evidence>
<dbReference type="Pfam" id="PF00018">
    <property type="entry name" value="SH3_1"/>
    <property type="match status" value="1"/>
</dbReference>
<dbReference type="SMART" id="SM00054">
    <property type="entry name" value="EFh"/>
    <property type="match status" value="3"/>
</dbReference>
<reference evidence="9" key="1">
    <citation type="submission" date="2011-11" db="EMBL/GenBank/DDBJ databases">
        <title>Decoding the brain transcriptome of the Eastern honeybee (Apis cerana) based on pyrosequencing.</title>
        <authorList>
            <person name="Sun L."/>
            <person name="Zheng H."/>
            <person name="Wang Y."/>
            <person name="Xie X."/>
            <person name="Zhu Y."/>
            <person name="Gu W."/>
            <person name="Wang S."/>
        </authorList>
    </citation>
    <scope>NUCLEOTIDE SEQUENCE</scope>
    <source>
        <tissue evidence="9">Brain</tissue>
    </source>
</reference>
<dbReference type="InterPro" id="IPR018247">
    <property type="entry name" value="EF_Hand_1_Ca_BS"/>
</dbReference>
<evidence type="ECO:0000313" key="9">
    <source>
        <dbReference type="EMBL" id="AEY61892.1"/>
    </source>
</evidence>
<evidence type="ECO:0000259" key="6">
    <source>
        <dbReference type="PROSITE" id="PS50002"/>
    </source>
</evidence>
<dbReference type="PANTHER" id="PTHR11216">
    <property type="entry name" value="EH DOMAIN"/>
    <property type="match status" value="1"/>
</dbReference>
<dbReference type="PROSITE" id="PS50031">
    <property type="entry name" value="EH"/>
    <property type="match status" value="2"/>
</dbReference>
<dbReference type="SUPFAM" id="SSF50044">
    <property type="entry name" value="SH3-domain"/>
    <property type="match status" value="3"/>
</dbReference>
<dbReference type="InterPro" id="IPR036028">
    <property type="entry name" value="SH3-like_dom_sf"/>
</dbReference>
<dbReference type="CDD" id="cd11838">
    <property type="entry name" value="SH3_Intersectin_3"/>
    <property type="match status" value="1"/>
</dbReference>
<feature type="domain" description="EH" evidence="7">
    <location>
        <begin position="18"/>
        <end position="106"/>
    </location>
</feature>
<dbReference type="SMART" id="SM00326">
    <property type="entry name" value="SH3"/>
    <property type="match status" value="3"/>
</dbReference>
<feature type="coiled-coil region" evidence="4">
    <location>
        <begin position="1120"/>
        <end position="1147"/>
    </location>
</feature>
<feature type="compositionally biased region" description="Polar residues" evidence="5">
    <location>
        <begin position="373"/>
        <end position="387"/>
    </location>
</feature>
<dbReference type="GO" id="GO:0005737">
    <property type="term" value="C:cytoplasm"/>
    <property type="evidence" value="ECO:0007669"/>
    <property type="project" value="TreeGrafter"/>
</dbReference>
<feature type="compositionally biased region" description="Low complexity" evidence="5">
    <location>
        <begin position="191"/>
        <end position="202"/>
    </location>
</feature>